<proteinExistence type="predicted"/>
<dbReference type="PANTHER" id="PTHR48191:SF2">
    <property type="entry name" value="PROTEIN HHL1, CHLOROPLASTIC"/>
    <property type="match status" value="1"/>
</dbReference>
<dbReference type="EMBL" id="HBHY01008644">
    <property type="protein sequence ID" value="CAE0135757.1"/>
    <property type="molecule type" value="Transcribed_RNA"/>
</dbReference>
<dbReference type="InterPro" id="IPR045388">
    <property type="entry name" value="HHL1-like"/>
</dbReference>
<feature type="compositionally biased region" description="Low complexity" evidence="1">
    <location>
        <begin position="7"/>
        <end position="25"/>
    </location>
</feature>
<sequence length="205" mass="21978">MRACCGSRATAAAASTSTAAPVRRAPPAMKGKSRNRTVPGRKRGADMAPSGPQMPDFSDTEGPVFLIMVKSSRMPTWYPVTFMNGGSQAEVMTKGMETEWSKGIASGALVREIGNLIYKDEQGVKEATLGQYPNLRKAPELEWGFKMVDKANPKDSFSSNNVTMIPPKGSPELLAPAQGAMEKLRDPNLVDNAVDSIKGIFGGKK</sequence>
<accession>A0A7S3BHV4</accession>
<dbReference type="Pfam" id="PF20133">
    <property type="entry name" value="HHL1-like"/>
    <property type="match status" value="1"/>
</dbReference>
<dbReference type="PANTHER" id="PTHR48191">
    <property type="entry name" value="PROTEIN HHL1 CHLOROPLASTIC"/>
    <property type="match status" value="1"/>
</dbReference>
<feature type="compositionally biased region" description="Basic residues" evidence="1">
    <location>
        <begin position="31"/>
        <end position="42"/>
    </location>
</feature>
<organism evidence="2">
    <name type="scientific">Prasinoderma singulare</name>
    <dbReference type="NCBI Taxonomy" id="676789"/>
    <lineage>
        <taxon>Eukaryota</taxon>
        <taxon>Viridiplantae</taxon>
        <taxon>Prasinodermophyta</taxon>
        <taxon>Prasinodermophyceae</taxon>
        <taxon>Prasinodermales</taxon>
        <taxon>Prasinodermaceae</taxon>
        <taxon>Prasinoderma</taxon>
    </lineage>
</organism>
<gene>
    <name evidence="2" type="ORF">PSIN1315_LOCUS5580</name>
</gene>
<protein>
    <submittedName>
        <fullName evidence="2">Uncharacterized protein</fullName>
    </submittedName>
</protein>
<feature type="region of interest" description="Disordered" evidence="1">
    <location>
        <begin position="1"/>
        <end position="59"/>
    </location>
</feature>
<reference evidence="2" key="1">
    <citation type="submission" date="2021-01" db="EMBL/GenBank/DDBJ databases">
        <authorList>
            <person name="Corre E."/>
            <person name="Pelletier E."/>
            <person name="Niang G."/>
            <person name="Scheremetjew M."/>
            <person name="Finn R."/>
            <person name="Kale V."/>
            <person name="Holt S."/>
            <person name="Cochrane G."/>
            <person name="Meng A."/>
            <person name="Brown T."/>
            <person name="Cohen L."/>
        </authorList>
    </citation>
    <scope>NUCLEOTIDE SEQUENCE</scope>
    <source>
        <strain evidence="2">RCC927</strain>
    </source>
</reference>
<evidence type="ECO:0000313" key="2">
    <source>
        <dbReference type="EMBL" id="CAE0135757.1"/>
    </source>
</evidence>
<dbReference type="AlphaFoldDB" id="A0A7S3BHV4"/>
<name>A0A7S3BHV4_9VIRI</name>
<evidence type="ECO:0000256" key="1">
    <source>
        <dbReference type="SAM" id="MobiDB-lite"/>
    </source>
</evidence>